<dbReference type="Proteomes" id="UP000237968">
    <property type="component" value="Unassembled WGS sequence"/>
</dbReference>
<dbReference type="EMBL" id="PVNK01000113">
    <property type="protein sequence ID" value="PRQ02609.1"/>
    <property type="molecule type" value="Genomic_DNA"/>
</dbReference>
<keyword evidence="2" id="KW-1185">Reference proteome</keyword>
<evidence type="ECO:0000313" key="1">
    <source>
        <dbReference type="EMBL" id="PRQ02609.1"/>
    </source>
</evidence>
<name>A0A2S9YBY7_9BACT</name>
<gene>
    <name evidence="1" type="ORF">ENSA5_21520</name>
</gene>
<proteinExistence type="predicted"/>
<accession>A0A2S9YBY7</accession>
<protein>
    <submittedName>
        <fullName evidence="1">Uncharacterized protein</fullName>
    </submittedName>
</protein>
<comment type="caution">
    <text evidence="1">The sequence shown here is derived from an EMBL/GenBank/DDBJ whole genome shotgun (WGS) entry which is preliminary data.</text>
</comment>
<organism evidence="1 2">
    <name type="scientific">Enhygromyxa salina</name>
    <dbReference type="NCBI Taxonomy" id="215803"/>
    <lineage>
        <taxon>Bacteria</taxon>
        <taxon>Pseudomonadati</taxon>
        <taxon>Myxococcota</taxon>
        <taxon>Polyangia</taxon>
        <taxon>Nannocystales</taxon>
        <taxon>Nannocystaceae</taxon>
        <taxon>Enhygromyxa</taxon>
    </lineage>
</organism>
<reference evidence="1 2" key="1">
    <citation type="submission" date="2018-03" db="EMBL/GenBank/DDBJ databases">
        <title>Draft Genome Sequences of the Obligatory Marine Myxobacteria Enhygromyxa salina SWB005.</title>
        <authorList>
            <person name="Poehlein A."/>
            <person name="Moghaddam J.A."/>
            <person name="Harms H."/>
            <person name="Alanjari M."/>
            <person name="Koenig G.M."/>
            <person name="Daniel R."/>
            <person name="Schaeberle T.F."/>
        </authorList>
    </citation>
    <scope>NUCLEOTIDE SEQUENCE [LARGE SCALE GENOMIC DNA]</scope>
    <source>
        <strain evidence="1 2">SWB005</strain>
    </source>
</reference>
<sequence length="362" mass="38609">MNPAANLGLQDQPLVLNQGCAVDEPVDSGEGEVIDEPKPPSALPRVWINLGIGTGFGVASGTAENTYRQFFPRGEQAYGPAESGCAIARWVAGTRDVTEVPGAELVQAFDTFGAPGTTGDMMMAYNAAQCAERHPVSTGMAIAPFHVEPEISVRIGKRVSLGLYSRLQVVTAASVYRDDPSKDLTTSFNDDVRNPTPVGVKQSTTFSWTIGAKFKYFLGKEEWKLRPFVGAFGGYGNSRLRVNMGFANDRNGNSVPDDLEIGTDTDINGAGCFPVWPYNASCDGDMNATNDQNLAANVAASADSSDRVDVVRIGPAFIGALVGFNYQIVKHFAVFGELGLGGWFPDQSSFLIDITVGPAITF</sequence>
<dbReference type="AlphaFoldDB" id="A0A2S9YBY7"/>
<evidence type="ECO:0000313" key="2">
    <source>
        <dbReference type="Proteomes" id="UP000237968"/>
    </source>
</evidence>